<gene>
    <name evidence="2" type="ORF">B9Q03_10225</name>
</gene>
<name>A0A2R6AMQ8_9ARCH</name>
<dbReference type="SUPFAM" id="SSF46785">
    <property type="entry name" value="Winged helix' DNA-binding domain"/>
    <property type="match status" value="1"/>
</dbReference>
<sequence length="363" mass="41588">MLFSEKPKTRLEDFFNRRDELKQFSTLVERSPVVVKGVRRIGKSSLIRVGLSLLEQPYIYLDLRGTAINKKISIRTIFELLTLSASETSSKSSRFVQTVKDVVREVSIASVFTVKLAQERTRNLLLELFRRLDKAAKAHAHKLVIVFDEAQTLRFATLDMRELLANVYDNMENITLVFAGSQIGVLKEFIGVEDPYSPFYGRYMAEVELKPFSRELSLEFLKQGFTELSLKPDERFLEKAVDELDGIVGWLTFFGLKVAERRRFSEKTIEEVLDIAATLERKEIEALPKSQKLVLSALSRLDNPRWSDIKRMSDSFAGRKLNDTEVNRALKSLIRYSFIEKKGESYAITDPITKKAAVDLTPD</sequence>
<evidence type="ECO:0000313" key="2">
    <source>
        <dbReference type="EMBL" id="PSN87666.1"/>
    </source>
</evidence>
<proteinExistence type="predicted"/>
<dbReference type="Pfam" id="PF01637">
    <property type="entry name" value="ATPase_2"/>
    <property type="match status" value="1"/>
</dbReference>
<accession>A0A2R6AMQ8</accession>
<dbReference type="Proteomes" id="UP000240322">
    <property type="component" value="Unassembled WGS sequence"/>
</dbReference>
<dbReference type="InterPro" id="IPR036388">
    <property type="entry name" value="WH-like_DNA-bd_sf"/>
</dbReference>
<dbReference type="Gene3D" id="3.40.50.300">
    <property type="entry name" value="P-loop containing nucleotide triphosphate hydrolases"/>
    <property type="match status" value="1"/>
</dbReference>
<protein>
    <recommendedName>
        <fullName evidence="1">ATPase domain-containing protein</fullName>
    </recommendedName>
</protein>
<dbReference type="AlphaFoldDB" id="A0A2R6AMQ8"/>
<reference evidence="2 3" key="1">
    <citation type="submission" date="2017-04" db="EMBL/GenBank/DDBJ databases">
        <title>Novel microbial lineages endemic to geothermal iron-oxide mats fill important gaps in the evolutionary history of Archaea.</title>
        <authorList>
            <person name="Jay Z.J."/>
            <person name="Beam J.P."/>
            <person name="Dlakic M."/>
            <person name="Rusch D.B."/>
            <person name="Kozubal M.A."/>
            <person name="Inskeep W.P."/>
        </authorList>
    </citation>
    <scope>NUCLEOTIDE SEQUENCE [LARGE SCALE GENOMIC DNA]</scope>
    <source>
        <strain evidence="2">OSP_D</strain>
    </source>
</reference>
<evidence type="ECO:0000313" key="3">
    <source>
        <dbReference type="Proteomes" id="UP000240322"/>
    </source>
</evidence>
<dbReference type="GO" id="GO:0005524">
    <property type="term" value="F:ATP binding"/>
    <property type="evidence" value="ECO:0007669"/>
    <property type="project" value="InterPro"/>
</dbReference>
<dbReference type="Gene3D" id="1.10.8.60">
    <property type="match status" value="1"/>
</dbReference>
<dbReference type="InterPro" id="IPR027417">
    <property type="entry name" value="P-loop_NTPase"/>
</dbReference>
<dbReference type="InterPro" id="IPR011579">
    <property type="entry name" value="ATPase_dom"/>
</dbReference>
<feature type="domain" description="ATPase" evidence="1">
    <location>
        <begin position="14"/>
        <end position="251"/>
    </location>
</feature>
<organism evidence="2 3">
    <name type="scientific">Candidatus Marsarchaeota G2 archaeon OSP_D</name>
    <dbReference type="NCBI Taxonomy" id="1978157"/>
    <lineage>
        <taxon>Archaea</taxon>
        <taxon>Candidatus Marsarchaeota</taxon>
        <taxon>Candidatus Marsarchaeota group 2</taxon>
    </lineage>
</organism>
<dbReference type="PANTHER" id="PTHR34301">
    <property type="entry name" value="DNA-BINDING PROTEIN-RELATED"/>
    <property type="match status" value="1"/>
</dbReference>
<dbReference type="PANTHER" id="PTHR34301:SF8">
    <property type="entry name" value="ATPASE DOMAIN-CONTAINING PROTEIN"/>
    <property type="match status" value="1"/>
</dbReference>
<dbReference type="SUPFAM" id="SSF52540">
    <property type="entry name" value="P-loop containing nucleoside triphosphate hydrolases"/>
    <property type="match status" value="1"/>
</dbReference>
<evidence type="ECO:0000259" key="1">
    <source>
        <dbReference type="Pfam" id="PF01637"/>
    </source>
</evidence>
<comment type="caution">
    <text evidence="2">The sequence shown here is derived from an EMBL/GenBank/DDBJ whole genome shotgun (WGS) entry which is preliminary data.</text>
</comment>
<dbReference type="Gene3D" id="1.10.10.10">
    <property type="entry name" value="Winged helix-like DNA-binding domain superfamily/Winged helix DNA-binding domain"/>
    <property type="match status" value="1"/>
</dbReference>
<dbReference type="EMBL" id="NEXE01000151">
    <property type="protein sequence ID" value="PSN87666.1"/>
    <property type="molecule type" value="Genomic_DNA"/>
</dbReference>
<dbReference type="InterPro" id="IPR036390">
    <property type="entry name" value="WH_DNA-bd_sf"/>
</dbReference>